<proteinExistence type="predicted"/>
<gene>
    <name evidence="1" type="ORF">MRB53_025448</name>
</gene>
<reference evidence="1 2" key="1">
    <citation type="journal article" date="2022" name="Hortic Res">
        <title>A haplotype resolved chromosomal level avocado genome allows analysis of novel avocado genes.</title>
        <authorList>
            <person name="Nath O."/>
            <person name="Fletcher S.J."/>
            <person name="Hayward A."/>
            <person name="Shaw L.M."/>
            <person name="Masouleh A.K."/>
            <person name="Furtado A."/>
            <person name="Henry R.J."/>
            <person name="Mitter N."/>
        </authorList>
    </citation>
    <scope>NUCLEOTIDE SEQUENCE [LARGE SCALE GENOMIC DNA]</scope>
    <source>
        <strain evidence="2">cv. Hass</strain>
    </source>
</reference>
<keyword evidence="2" id="KW-1185">Reference proteome</keyword>
<name>A0ACC2LF44_PERAE</name>
<sequence>MSGQDIGSDFDMLEFLRCHLLEDSELPATSPDGPPASYSGTSSFGSGHFPCQTESRGDLPSKVDGYDDMVMYGFINDAISAGWIPSLGTMKKAGFPPLQHVSVESDPIDITPAPQADPPSATAAPRQEKQAPAAEKGKHYRGVRRRPWGKFAAEIRDPAKNGARVWLGTFETAEDAAIAYDQAAFRMRGSRALLNFPLRVATSSVTPAPGSKRPSPEPTSLSESSSLKRPRRRGQAASPQAELDCSRSEVCPVQHSVTVPLGEQLLVS</sequence>
<evidence type="ECO:0000313" key="1">
    <source>
        <dbReference type="EMBL" id="KAJ8632112.1"/>
    </source>
</evidence>
<organism evidence="1 2">
    <name type="scientific">Persea americana</name>
    <name type="common">Avocado</name>
    <dbReference type="NCBI Taxonomy" id="3435"/>
    <lineage>
        <taxon>Eukaryota</taxon>
        <taxon>Viridiplantae</taxon>
        <taxon>Streptophyta</taxon>
        <taxon>Embryophyta</taxon>
        <taxon>Tracheophyta</taxon>
        <taxon>Spermatophyta</taxon>
        <taxon>Magnoliopsida</taxon>
        <taxon>Magnoliidae</taxon>
        <taxon>Laurales</taxon>
        <taxon>Lauraceae</taxon>
        <taxon>Persea</taxon>
    </lineage>
</organism>
<comment type="caution">
    <text evidence="1">The sequence shown here is derived from an EMBL/GenBank/DDBJ whole genome shotgun (WGS) entry which is preliminary data.</text>
</comment>
<dbReference type="EMBL" id="CM056816">
    <property type="protein sequence ID" value="KAJ8632112.1"/>
    <property type="molecule type" value="Genomic_DNA"/>
</dbReference>
<evidence type="ECO:0000313" key="2">
    <source>
        <dbReference type="Proteomes" id="UP001234297"/>
    </source>
</evidence>
<accession>A0ACC2LF44</accession>
<dbReference type="Proteomes" id="UP001234297">
    <property type="component" value="Chromosome 8"/>
</dbReference>
<protein>
    <submittedName>
        <fullName evidence="1">Uncharacterized protein</fullName>
    </submittedName>
</protein>